<keyword evidence="5" id="KW-0325">Glycoprotein</keyword>
<keyword evidence="8" id="KW-1185">Reference proteome</keyword>
<reference evidence="7" key="1">
    <citation type="submission" date="2023-07" db="EMBL/GenBank/DDBJ databases">
        <authorList>
            <consortium name="CYATHOMIX"/>
        </authorList>
    </citation>
    <scope>NUCLEOTIDE SEQUENCE</scope>
    <source>
        <strain evidence="7">N/A</strain>
    </source>
</reference>
<dbReference type="EMBL" id="CATQJL010000316">
    <property type="protein sequence ID" value="CAJ0606650.1"/>
    <property type="molecule type" value="Genomic_DNA"/>
</dbReference>
<dbReference type="AlphaFoldDB" id="A0AA36MDP6"/>
<dbReference type="Pfam" id="PF23122">
    <property type="entry name" value="C2_ITFG1"/>
    <property type="match status" value="1"/>
</dbReference>
<dbReference type="PANTHER" id="PTHR13412:SF0">
    <property type="entry name" value="T-CELL IMMUNOMODULATORY PROTEIN"/>
    <property type="match status" value="1"/>
</dbReference>
<evidence type="ECO:0000256" key="4">
    <source>
        <dbReference type="ARBA" id="ARBA00023136"/>
    </source>
</evidence>
<keyword evidence="4" id="KW-0472">Membrane</keyword>
<gene>
    <name evidence="7" type="ORF">CYNAS_LOCUS18633</name>
</gene>
<dbReference type="InterPro" id="IPR057089">
    <property type="entry name" value="C2_TIP"/>
</dbReference>
<evidence type="ECO:0000259" key="6">
    <source>
        <dbReference type="Pfam" id="PF23122"/>
    </source>
</evidence>
<dbReference type="GO" id="GO:0005886">
    <property type="term" value="C:plasma membrane"/>
    <property type="evidence" value="ECO:0007669"/>
    <property type="project" value="TreeGrafter"/>
</dbReference>
<dbReference type="Proteomes" id="UP001176961">
    <property type="component" value="Unassembled WGS sequence"/>
</dbReference>
<keyword evidence="3" id="KW-1133">Transmembrane helix</keyword>
<comment type="caution">
    <text evidence="7">The sequence shown here is derived from an EMBL/GenBank/DDBJ whole genome shotgun (WGS) entry which is preliminary data.</text>
</comment>
<accession>A0AA36MDP6</accession>
<organism evidence="7 8">
    <name type="scientific">Cylicocyclus nassatus</name>
    <name type="common">Nematode worm</name>
    <dbReference type="NCBI Taxonomy" id="53992"/>
    <lineage>
        <taxon>Eukaryota</taxon>
        <taxon>Metazoa</taxon>
        <taxon>Ecdysozoa</taxon>
        <taxon>Nematoda</taxon>
        <taxon>Chromadorea</taxon>
        <taxon>Rhabditida</taxon>
        <taxon>Rhabditina</taxon>
        <taxon>Rhabditomorpha</taxon>
        <taxon>Strongyloidea</taxon>
        <taxon>Strongylidae</taxon>
        <taxon>Cylicocyclus</taxon>
    </lineage>
</organism>
<evidence type="ECO:0000256" key="2">
    <source>
        <dbReference type="ARBA" id="ARBA00022692"/>
    </source>
</evidence>
<evidence type="ECO:0000313" key="8">
    <source>
        <dbReference type="Proteomes" id="UP001176961"/>
    </source>
</evidence>
<protein>
    <recommendedName>
        <fullName evidence="6">T-cell immunomodulatory protein TIP C2 domain-containing protein</fullName>
    </recommendedName>
</protein>
<feature type="domain" description="T-cell immunomodulatory protein TIP C2" evidence="6">
    <location>
        <begin position="60"/>
        <end position="143"/>
    </location>
</feature>
<keyword evidence="2" id="KW-0812">Transmembrane</keyword>
<evidence type="ECO:0000256" key="1">
    <source>
        <dbReference type="ARBA" id="ARBA00004479"/>
    </source>
</evidence>
<evidence type="ECO:0000313" key="7">
    <source>
        <dbReference type="EMBL" id="CAJ0606650.1"/>
    </source>
</evidence>
<proteinExistence type="predicted"/>
<sequence length="174" mass="18986">MNFVIVVIWLSTTSPPLYKCDKNGTRRFEINKSVFIRPKEVALGEMKMASFFDLKGPVLVGAVHALASVCPTAGVALKGASCQLPASTHRALAAPYLLFGLGRSPNFVDELTIGAPRYCDGLAVRKHTLKQFAPNSRIVFIPFVIYSLMLFRVGEFSLDGYPDLLAVPVGKPWG</sequence>
<name>A0AA36MDP6_CYLNA</name>
<dbReference type="InterPro" id="IPR024881">
    <property type="entry name" value="Tip"/>
</dbReference>
<evidence type="ECO:0000256" key="3">
    <source>
        <dbReference type="ARBA" id="ARBA00022989"/>
    </source>
</evidence>
<evidence type="ECO:0000256" key="5">
    <source>
        <dbReference type="ARBA" id="ARBA00023180"/>
    </source>
</evidence>
<comment type="subcellular location">
    <subcellularLocation>
        <location evidence="1">Membrane</location>
        <topology evidence="1">Single-pass type I membrane protein</topology>
    </subcellularLocation>
</comment>
<dbReference type="PANTHER" id="PTHR13412">
    <property type="entry name" value="T-CELL IMMUNOMODULATORY PROTEIN HOMOLOG"/>
    <property type="match status" value="1"/>
</dbReference>